<dbReference type="FunFam" id="3.30.450.20:FF:000046">
    <property type="entry name" value="Aerotaxis sensor receptor"/>
    <property type="match status" value="1"/>
</dbReference>
<organism evidence="15 16">
    <name type="scientific">Shewanella gelidii</name>
    <dbReference type="NCBI Taxonomy" id="1642821"/>
    <lineage>
        <taxon>Bacteria</taxon>
        <taxon>Pseudomonadati</taxon>
        <taxon>Pseudomonadota</taxon>
        <taxon>Gammaproteobacteria</taxon>
        <taxon>Alteromonadales</taxon>
        <taxon>Shewanellaceae</taxon>
        <taxon>Shewanella</taxon>
    </lineage>
</organism>
<evidence type="ECO:0000256" key="6">
    <source>
        <dbReference type="ARBA" id="ARBA00022692"/>
    </source>
</evidence>
<comment type="caution">
    <text evidence="15">The sequence shown here is derived from an EMBL/GenBank/DDBJ whole genome shotgun (WGS) entry which is preliminary data.</text>
</comment>
<keyword evidence="16" id="KW-1185">Reference proteome</keyword>
<dbReference type="SMART" id="SM00283">
    <property type="entry name" value="MA"/>
    <property type="match status" value="1"/>
</dbReference>
<dbReference type="AlphaFoldDB" id="A0A917NA93"/>
<dbReference type="Gene3D" id="1.10.287.950">
    <property type="entry name" value="Methyl-accepting chemotaxis protein"/>
    <property type="match status" value="1"/>
</dbReference>
<dbReference type="PANTHER" id="PTHR32089">
    <property type="entry name" value="METHYL-ACCEPTING CHEMOTAXIS PROTEIN MCPB"/>
    <property type="match status" value="1"/>
</dbReference>
<dbReference type="PROSITE" id="PS50111">
    <property type="entry name" value="CHEMOTAXIS_TRANSDUC_2"/>
    <property type="match status" value="1"/>
</dbReference>
<dbReference type="Gene3D" id="3.30.450.20">
    <property type="entry name" value="PAS domain"/>
    <property type="match status" value="1"/>
</dbReference>
<dbReference type="GO" id="GO:0004888">
    <property type="term" value="F:transmembrane signaling receptor activity"/>
    <property type="evidence" value="ECO:0007669"/>
    <property type="project" value="InterPro"/>
</dbReference>
<dbReference type="SMART" id="SM00091">
    <property type="entry name" value="PAS"/>
    <property type="match status" value="1"/>
</dbReference>
<evidence type="ECO:0000256" key="4">
    <source>
        <dbReference type="ARBA" id="ARBA00022500"/>
    </source>
</evidence>
<dbReference type="GO" id="GO:0007165">
    <property type="term" value="P:signal transduction"/>
    <property type="evidence" value="ECO:0007669"/>
    <property type="project" value="UniProtKB-KW"/>
</dbReference>
<dbReference type="PROSITE" id="PS50112">
    <property type="entry name" value="PAS"/>
    <property type="match status" value="1"/>
</dbReference>
<dbReference type="PANTHER" id="PTHR32089:SF112">
    <property type="entry name" value="LYSOZYME-LIKE PROTEIN-RELATED"/>
    <property type="match status" value="1"/>
</dbReference>
<evidence type="ECO:0000256" key="5">
    <source>
        <dbReference type="ARBA" id="ARBA00022519"/>
    </source>
</evidence>
<dbReference type="CDD" id="cd00130">
    <property type="entry name" value="PAS"/>
    <property type="match status" value="1"/>
</dbReference>
<name>A0A917NA93_9GAMM</name>
<dbReference type="Proteomes" id="UP000613743">
    <property type="component" value="Unassembled WGS sequence"/>
</dbReference>
<feature type="domain" description="PAS" evidence="14">
    <location>
        <begin position="25"/>
        <end position="76"/>
    </location>
</feature>
<proteinExistence type="inferred from homology"/>
<feature type="transmembrane region" description="Helical" evidence="12">
    <location>
        <begin position="152"/>
        <end position="185"/>
    </location>
</feature>
<comment type="subcellular location">
    <subcellularLocation>
        <location evidence="1">Cell inner membrane</location>
        <topology evidence="1">Multi-pass membrane protein</topology>
    </subcellularLocation>
</comment>
<dbReference type="Pfam" id="PF08447">
    <property type="entry name" value="PAS_3"/>
    <property type="match status" value="1"/>
</dbReference>
<keyword evidence="6 12" id="KW-0812">Transmembrane</keyword>
<protein>
    <submittedName>
        <fullName evidence="15">Chemotaxis protein</fullName>
    </submittedName>
</protein>
<dbReference type="GO" id="GO:0005886">
    <property type="term" value="C:plasma membrane"/>
    <property type="evidence" value="ECO:0007669"/>
    <property type="project" value="UniProtKB-SubCell"/>
</dbReference>
<evidence type="ECO:0000256" key="12">
    <source>
        <dbReference type="SAM" id="Phobius"/>
    </source>
</evidence>
<evidence type="ECO:0000256" key="10">
    <source>
        <dbReference type="ARBA" id="ARBA00029447"/>
    </source>
</evidence>
<dbReference type="InterPro" id="IPR000014">
    <property type="entry name" value="PAS"/>
</dbReference>
<keyword evidence="9 11" id="KW-0807">Transducer</keyword>
<dbReference type="SUPFAM" id="SSF55785">
    <property type="entry name" value="PYP-like sensor domain (PAS domain)"/>
    <property type="match status" value="1"/>
</dbReference>
<dbReference type="InterPro" id="IPR004089">
    <property type="entry name" value="MCPsignal_dom"/>
</dbReference>
<dbReference type="InterPro" id="IPR013655">
    <property type="entry name" value="PAS_fold_3"/>
</dbReference>
<keyword evidence="3" id="KW-0488">Methylation</keyword>
<feature type="domain" description="Methyl-accepting transducer" evidence="13">
    <location>
        <begin position="245"/>
        <end position="481"/>
    </location>
</feature>
<evidence type="ECO:0000313" key="16">
    <source>
        <dbReference type="Proteomes" id="UP000613743"/>
    </source>
</evidence>
<keyword evidence="4" id="KW-0145">Chemotaxis</keyword>
<dbReference type="Pfam" id="PF00015">
    <property type="entry name" value="MCPsignal"/>
    <property type="match status" value="1"/>
</dbReference>
<accession>A0A917NA93</accession>
<dbReference type="PRINTS" id="PR00260">
    <property type="entry name" value="CHEMTRNSDUCR"/>
</dbReference>
<dbReference type="EMBL" id="BMPZ01000004">
    <property type="protein sequence ID" value="GGI81984.1"/>
    <property type="molecule type" value="Genomic_DNA"/>
</dbReference>
<dbReference type="FunFam" id="1.10.287.950:FF:000001">
    <property type="entry name" value="Methyl-accepting chemotaxis sensory transducer"/>
    <property type="match status" value="1"/>
</dbReference>
<dbReference type="CDD" id="cd11386">
    <property type="entry name" value="MCP_signal"/>
    <property type="match status" value="1"/>
</dbReference>
<dbReference type="RefSeq" id="WP_188920249.1">
    <property type="nucleotide sequence ID" value="NZ_BMPZ01000004.1"/>
</dbReference>
<evidence type="ECO:0000256" key="11">
    <source>
        <dbReference type="PROSITE-ProRule" id="PRU00284"/>
    </source>
</evidence>
<keyword evidence="2" id="KW-1003">Cell membrane</keyword>
<dbReference type="NCBIfam" id="TIGR00229">
    <property type="entry name" value="sensory_box"/>
    <property type="match status" value="1"/>
</dbReference>
<evidence type="ECO:0000256" key="3">
    <source>
        <dbReference type="ARBA" id="ARBA00022481"/>
    </source>
</evidence>
<reference evidence="15" key="1">
    <citation type="journal article" date="2014" name="Int. J. Syst. Evol. Microbiol.">
        <title>Complete genome sequence of Corynebacterium casei LMG S-19264T (=DSM 44701T), isolated from a smear-ripened cheese.</title>
        <authorList>
            <consortium name="US DOE Joint Genome Institute (JGI-PGF)"/>
            <person name="Walter F."/>
            <person name="Albersmeier A."/>
            <person name="Kalinowski J."/>
            <person name="Ruckert C."/>
        </authorList>
    </citation>
    <scope>NUCLEOTIDE SEQUENCE</scope>
    <source>
        <strain evidence="15">JCM 30804</strain>
    </source>
</reference>
<evidence type="ECO:0000259" key="13">
    <source>
        <dbReference type="PROSITE" id="PS50111"/>
    </source>
</evidence>
<evidence type="ECO:0000256" key="2">
    <source>
        <dbReference type="ARBA" id="ARBA00022475"/>
    </source>
</evidence>
<keyword evidence="8 12" id="KW-0472">Membrane</keyword>
<reference evidence="15" key="2">
    <citation type="submission" date="2020-09" db="EMBL/GenBank/DDBJ databases">
        <authorList>
            <person name="Sun Q."/>
            <person name="Ohkuma M."/>
        </authorList>
    </citation>
    <scope>NUCLEOTIDE SEQUENCE</scope>
    <source>
        <strain evidence="15">JCM 30804</strain>
    </source>
</reference>
<evidence type="ECO:0000256" key="9">
    <source>
        <dbReference type="ARBA" id="ARBA00023224"/>
    </source>
</evidence>
<dbReference type="InterPro" id="IPR004090">
    <property type="entry name" value="Chemotax_Me-accpt_rcpt"/>
</dbReference>
<gene>
    <name evidence="15" type="ORF">GCM10009332_19050</name>
</gene>
<keyword evidence="5" id="KW-0997">Cell inner membrane</keyword>
<evidence type="ECO:0000256" key="1">
    <source>
        <dbReference type="ARBA" id="ARBA00004429"/>
    </source>
</evidence>
<evidence type="ECO:0000256" key="8">
    <source>
        <dbReference type="ARBA" id="ARBA00023136"/>
    </source>
</evidence>
<evidence type="ECO:0000313" key="15">
    <source>
        <dbReference type="EMBL" id="GGI81984.1"/>
    </source>
</evidence>
<evidence type="ECO:0000256" key="7">
    <source>
        <dbReference type="ARBA" id="ARBA00022989"/>
    </source>
</evidence>
<sequence>MRKNLPITDSERTFAPTTKLISNTDLVGTIQHCNDAFVEISGYSREELIGQPHNLVRHPDMPPQAFEVMWQHLKQGKPWMGMVKNRCKNGDYYWVDAYITPITQDGQIVGYESVRSCPTREHIERAEKLYRSINAGSAKKIDIPLGKENQFLVAATILCALLYLASFPQVAALTFVAITAIYAVWMSQTKQTNLNMLNGQLDSAFKHPLAINTYTKDKPGLGGVKVAIKSEQAHLGAVLTRIEDAALGVANQSDIGLKLSNQACDNMIDQQAETEQVATAMNEMTATISDVAQHVQQTADHAKSAHHQAMSSQKMVATTTASISQLQNTVHNVCEAVSSLSNQTENIAQVTQMIEQIAEQTNLLALNAAIEAARAGEQGRGFAVVADEVRQLAMRTQISTKEIHTITTGLISSAQQAVKIAQQGTKDAEVGMQNVHSTESMLTEIGASMETIASMSTHMASAVEEQAKVSEDINRQVINISELSVNSLDRAQHSVESIENTQAVAKQLHELVTCFKRE</sequence>
<dbReference type="SUPFAM" id="SSF58104">
    <property type="entry name" value="Methyl-accepting chemotaxis protein (MCP) signaling domain"/>
    <property type="match status" value="1"/>
</dbReference>
<dbReference type="GO" id="GO:0052131">
    <property type="term" value="P:positive aerotaxis"/>
    <property type="evidence" value="ECO:0007669"/>
    <property type="project" value="UniProtKB-ARBA"/>
</dbReference>
<evidence type="ECO:0000259" key="14">
    <source>
        <dbReference type="PROSITE" id="PS50112"/>
    </source>
</evidence>
<dbReference type="InterPro" id="IPR035965">
    <property type="entry name" value="PAS-like_dom_sf"/>
</dbReference>
<keyword evidence="7 12" id="KW-1133">Transmembrane helix</keyword>
<comment type="similarity">
    <text evidence="10">Belongs to the methyl-accepting chemotaxis (MCP) protein family.</text>
</comment>